<dbReference type="Gene3D" id="2.40.50.140">
    <property type="entry name" value="Nucleic acid-binding proteins"/>
    <property type="match status" value="1"/>
</dbReference>
<dbReference type="GO" id="GO:0003697">
    <property type="term" value="F:single-stranded DNA binding"/>
    <property type="evidence" value="ECO:0007669"/>
    <property type="project" value="UniProtKB-UniRule"/>
</dbReference>
<dbReference type="Proteomes" id="UP000184171">
    <property type="component" value="Unassembled WGS sequence"/>
</dbReference>
<dbReference type="GO" id="GO:0006260">
    <property type="term" value="P:DNA replication"/>
    <property type="evidence" value="ECO:0007669"/>
    <property type="project" value="UniProtKB-UniRule"/>
</dbReference>
<dbReference type="STRING" id="1122189.SAMN02745165_02055"/>
<comment type="function">
    <text evidence="2">Plays an important role in DNA replication, recombination and repair. Binds to ssDNA and to an array of partner proteins to recruit them to their sites of action during DNA metabolism.</text>
</comment>
<dbReference type="RefSeq" id="WP_072908540.1">
    <property type="nucleotide sequence ID" value="NZ_FQZT01000006.1"/>
</dbReference>
<dbReference type="Pfam" id="PF00436">
    <property type="entry name" value="SSB"/>
    <property type="match status" value="1"/>
</dbReference>
<keyword evidence="2" id="KW-0235">DNA replication</keyword>
<reference evidence="5 6" key="1">
    <citation type="submission" date="2016-11" db="EMBL/GenBank/DDBJ databases">
        <authorList>
            <person name="Jaros S."/>
            <person name="Januszkiewicz K."/>
            <person name="Wedrychowicz H."/>
        </authorList>
    </citation>
    <scope>NUCLEOTIDE SEQUENCE [LARGE SCALE GENOMIC DNA]</scope>
    <source>
        <strain evidence="5 6">DSM 5091</strain>
    </source>
</reference>
<dbReference type="AlphaFoldDB" id="A0A1M6I8C7"/>
<evidence type="ECO:0000313" key="5">
    <source>
        <dbReference type="EMBL" id="SHJ30608.1"/>
    </source>
</evidence>
<dbReference type="GO" id="GO:0006281">
    <property type="term" value="P:DNA repair"/>
    <property type="evidence" value="ECO:0007669"/>
    <property type="project" value="UniProtKB-UniRule"/>
</dbReference>
<dbReference type="CDD" id="cd04496">
    <property type="entry name" value="SSB_OBF"/>
    <property type="match status" value="1"/>
</dbReference>
<dbReference type="SUPFAM" id="SSF50249">
    <property type="entry name" value="Nucleic acid-binding proteins"/>
    <property type="match status" value="1"/>
</dbReference>
<comment type="subunit">
    <text evidence="2">Homotetramer.</text>
</comment>
<comment type="caution">
    <text evidence="2">Lacks conserved residue(s) required for the propagation of feature annotation.</text>
</comment>
<evidence type="ECO:0000313" key="6">
    <source>
        <dbReference type="Proteomes" id="UP000184171"/>
    </source>
</evidence>
<dbReference type="PROSITE" id="PS50935">
    <property type="entry name" value="SSB"/>
    <property type="match status" value="1"/>
</dbReference>
<dbReference type="PANTHER" id="PTHR10302:SF0">
    <property type="entry name" value="SINGLE-STRANDED DNA-BINDING PROTEIN, MITOCHONDRIAL"/>
    <property type="match status" value="1"/>
</dbReference>
<keyword evidence="1 2" id="KW-0238">DNA-binding</keyword>
<dbReference type="EMBL" id="FQZT01000006">
    <property type="protein sequence ID" value="SHJ30608.1"/>
    <property type="molecule type" value="Genomic_DNA"/>
</dbReference>
<feature type="compositionally biased region" description="Gly residues" evidence="4">
    <location>
        <begin position="111"/>
        <end position="142"/>
    </location>
</feature>
<feature type="region of interest" description="Disordered" evidence="4">
    <location>
        <begin position="107"/>
        <end position="172"/>
    </location>
</feature>
<evidence type="ECO:0000256" key="3">
    <source>
        <dbReference type="RuleBase" id="RU000524"/>
    </source>
</evidence>
<dbReference type="InterPro" id="IPR011344">
    <property type="entry name" value="ssDNA-bd"/>
</dbReference>
<organism evidence="5 6">
    <name type="scientific">Malonomonas rubra DSM 5091</name>
    <dbReference type="NCBI Taxonomy" id="1122189"/>
    <lineage>
        <taxon>Bacteria</taxon>
        <taxon>Pseudomonadati</taxon>
        <taxon>Thermodesulfobacteriota</taxon>
        <taxon>Desulfuromonadia</taxon>
        <taxon>Desulfuromonadales</taxon>
        <taxon>Geopsychrobacteraceae</taxon>
        <taxon>Malonomonas</taxon>
    </lineage>
</organism>
<name>A0A1M6I8C7_MALRU</name>
<evidence type="ECO:0000256" key="1">
    <source>
        <dbReference type="ARBA" id="ARBA00023125"/>
    </source>
</evidence>
<dbReference type="InterPro" id="IPR012340">
    <property type="entry name" value="NA-bd_OB-fold"/>
</dbReference>
<sequence>MSVNKVILVGNLGKDPELRYTPSGAAVATFSLATTNPFKDREGNKQTEWHNIVAWRQLAEVCGKYLHKGKQVYIEGRIQTRSYDDRDGNKRYITEIVAEQMQMLGSRDDQGGGYAGGQQGGGQGYNQGGQGNYGGGPQGGGQSQPPRKQEGAPQQGGGFSEPAFNPDDEIPF</sequence>
<dbReference type="InterPro" id="IPR000424">
    <property type="entry name" value="Primosome_PriB/ssb"/>
</dbReference>
<dbReference type="GO" id="GO:0009295">
    <property type="term" value="C:nucleoid"/>
    <property type="evidence" value="ECO:0007669"/>
    <property type="project" value="TreeGrafter"/>
</dbReference>
<keyword evidence="6" id="KW-1185">Reference proteome</keyword>
<protein>
    <recommendedName>
        <fullName evidence="2 3">Single-stranded DNA-binding protein</fullName>
        <shortName evidence="2">SSB</shortName>
    </recommendedName>
</protein>
<keyword evidence="2" id="KW-0233">DNA recombination</keyword>
<dbReference type="HAMAP" id="MF_00984">
    <property type="entry name" value="SSB"/>
    <property type="match status" value="1"/>
</dbReference>
<evidence type="ECO:0000256" key="4">
    <source>
        <dbReference type="SAM" id="MobiDB-lite"/>
    </source>
</evidence>
<evidence type="ECO:0000256" key="2">
    <source>
        <dbReference type="HAMAP-Rule" id="MF_00984"/>
    </source>
</evidence>
<keyword evidence="2" id="KW-0227">DNA damage</keyword>
<dbReference type="PANTHER" id="PTHR10302">
    <property type="entry name" value="SINGLE-STRANDED DNA-BINDING PROTEIN"/>
    <property type="match status" value="1"/>
</dbReference>
<proteinExistence type="inferred from homology"/>
<dbReference type="NCBIfam" id="TIGR00621">
    <property type="entry name" value="ssb"/>
    <property type="match status" value="1"/>
</dbReference>
<keyword evidence="2" id="KW-0234">DNA repair</keyword>
<accession>A0A1M6I8C7</accession>
<gene>
    <name evidence="5" type="ORF">SAMN02745165_02055</name>
</gene>
<dbReference type="GO" id="GO:0006310">
    <property type="term" value="P:DNA recombination"/>
    <property type="evidence" value="ECO:0007669"/>
    <property type="project" value="UniProtKB-UniRule"/>
</dbReference>
<dbReference type="OrthoDB" id="9809878at2"/>
<feature type="short sequence motif" description="Important for interaction with partner proteins" evidence="2">
    <location>
        <begin position="167"/>
        <end position="172"/>
    </location>
</feature>